<dbReference type="AlphaFoldDB" id="A0AAV7IEE0"/>
<comment type="caution">
    <text evidence="1">The sequence shown here is derived from an EMBL/GenBank/DDBJ whole genome shotgun (WGS) entry which is preliminary data.</text>
</comment>
<gene>
    <name evidence="1" type="ORF">KQX54_001920</name>
</gene>
<accession>A0AAV7IEE0</accession>
<proteinExistence type="predicted"/>
<protein>
    <submittedName>
        <fullName evidence="1">Uncharacterized protein</fullName>
    </submittedName>
</protein>
<reference evidence="1 2" key="1">
    <citation type="journal article" date="2021" name="J. Hered.">
        <title>A chromosome-level genome assembly of the parasitoid wasp, Cotesia glomerata (Hymenoptera: Braconidae).</title>
        <authorList>
            <person name="Pinto B.J."/>
            <person name="Weis J.J."/>
            <person name="Gamble T."/>
            <person name="Ode P.J."/>
            <person name="Paul R."/>
            <person name="Zaspel J.M."/>
        </authorList>
    </citation>
    <scope>NUCLEOTIDE SEQUENCE [LARGE SCALE GENOMIC DNA]</scope>
    <source>
        <strain evidence="1">CgM1</strain>
    </source>
</reference>
<organism evidence="1 2">
    <name type="scientific">Cotesia glomerata</name>
    <name type="common">Lepidopteran parasitic wasp</name>
    <name type="synonym">Apanteles glomeratus</name>
    <dbReference type="NCBI Taxonomy" id="32391"/>
    <lineage>
        <taxon>Eukaryota</taxon>
        <taxon>Metazoa</taxon>
        <taxon>Ecdysozoa</taxon>
        <taxon>Arthropoda</taxon>
        <taxon>Hexapoda</taxon>
        <taxon>Insecta</taxon>
        <taxon>Pterygota</taxon>
        <taxon>Neoptera</taxon>
        <taxon>Endopterygota</taxon>
        <taxon>Hymenoptera</taxon>
        <taxon>Apocrita</taxon>
        <taxon>Ichneumonoidea</taxon>
        <taxon>Braconidae</taxon>
        <taxon>Microgastrinae</taxon>
        <taxon>Cotesia</taxon>
    </lineage>
</organism>
<dbReference type="Proteomes" id="UP000826195">
    <property type="component" value="Unassembled WGS sequence"/>
</dbReference>
<sequence length="97" mass="11273">MPSITGLSTMSSYFIETTRAEPKIPDWMLPPMIMQNLESDLQTSFQRSRSRRIGLVILIFLLVGNRRYQWELKPAEKYQLGSTLMNNADVFNQESLM</sequence>
<name>A0AAV7IEE0_COTGL</name>
<evidence type="ECO:0000313" key="1">
    <source>
        <dbReference type="EMBL" id="KAH0548739.1"/>
    </source>
</evidence>
<evidence type="ECO:0000313" key="2">
    <source>
        <dbReference type="Proteomes" id="UP000826195"/>
    </source>
</evidence>
<dbReference type="EMBL" id="JAHXZJ010001864">
    <property type="protein sequence ID" value="KAH0548739.1"/>
    <property type="molecule type" value="Genomic_DNA"/>
</dbReference>
<keyword evidence="2" id="KW-1185">Reference proteome</keyword>